<dbReference type="Proteomes" id="UP000236738">
    <property type="component" value="Unassembled WGS sequence"/>
</dbReference>
<dbReference type="SUPFAM" id="SSF144091">
    <property type="entry name" value="Rhomboid-like"/>
    <property type="match status" value="1"/>
</dbReference>
<feature type="transmembrane region" description="Helical" evidence="5">
    <location>
        <begin position="21"/>
        <end position="43"/>
    </location>
</feature>
<keyword evidence="3 5" id="KW-1133">Transmembrane helix</keyword>
<feature type="transmembrane region" description="Helical" evidence="5">
    <location>
        <begin position="99"/>
        <end position="117"/>
    </location>
</feature>
<feature type="transmembrane region" description="Helical" evidence="5">
    <location>
        <begin position="155"/>
        <end position="173"/>
    </location>
</feature>
<evidence type="ECO:0000313" key="8">
    <source>
        <dbReference type="Proteomes" id="UP000236738"/>
    </source>
</evidence>
<reference evidence="8" key="1">
    <citation type="submission" date="2016-10" db="EMBL/GenBank/DDBJ databases">
        <authorList>
            <person name="Varghese N."/>
            <person name="Submissions S."/>
        </authorList>
    </citation>
    <scope>NUCLEOTIDE SEQUENCE [LARGE SCALE GENOMIC DNA]</scope>
    <source>
        <strain evidence="8">DSM 21580</strain>
    </source>
</reference>
<comment type="subcellular location">
    <subcellularLocation>
        <location evidence="1">Membrane</location>
        <topology evidence="1">Multi-pass membrane protein</topology>
    </subcellularLocation>
</comment>
<dbReference type="Pfam" id="PF01694">
    <property type="entry name" value="Rhomboid"/>
    <property type="match status" value="1"/>
</dbReference>
<evidence type="ECO:0000256" key="3">
    <source>
        <dbReference type="ARBA" id="ARBA00022989"/>
    </source>
</evidence>
<dbReference type="EMBL" id="FNUS01000002">
    <property type="protein sequence ID" value="SEF91907.1"/>
    <property type="molecule type" value="Genomic_DNA"/>
</dbReference>
<keyword evidence="8" id="KW-1185">Reference proteome</keyword>
<feature type="transmembrane region" description="Helical" evidence="5">
    <location>
        <begin position="74"/>
        <end position="92"/>
    </location>
</feature>
<keyword evidence="2 5" id="KW-0812">Transmembrane</keyword>
<protein>
    <submittedName>
        <fullName evidence="7">Rhomboid family protein</fullName>
    </submittedName>
</protein>
<sequence length="266" mass="31064">MASHLSPHSKMLKKARLYRPILYPLLMLSGMWFVFLLQMHGFFESCSGAIIPLVPEGLKGIFFSPFLHGSLEHIMGNSIPIGILMFLLYYFYPRIANMVFFLGWVLTGLLVWLLPPIDVFTGKYMYTCIIGASGLVYLMAFFLFFSGIFRWDLKLMAVSLVVAFYYGSLIWGVLPEELFSHLAEPSRISWQTHLAGALVGSIMAFLFKKIGNKKNRFIWQFPNYYSEKDDKLWQEYKEQHPNDFEEMPQIKKENVWDRLDEIRKNH</sequence>
<evidence type="ECO:0000256" key="2">
    <source>
        <dbReference type="ARBA" id="ARBA00022692"/>
    </source>
</evidence>
<dbReference type="GO" id="GO:0004252">
    <property type="term" value="F:serine-type endopeptidase activity"/>
    <property type="evidence" value="ECO:0007669"/>
    <property type="project" value="InterPro"/>
</dbReference>
<dbReference type="InterPro" id="IPR022764">
    <property type="entry name" value="Peptidase_S54_rhomboid_dom"/>
</dbReference>
<dbReference type="GO" id="GO:0016020">
    <property type="term" value="C:membrane"/>
    <property type="evidence" value="ECO:0007669"/>
    <property type="project" value="UniProtKB-SubCell"/>
</dbReference>
<dbReference type="Gene3D" id="1.20.1540.10">
    <property type="entry name" value="Rhomboid-like"/>
    <property type="match status" value="1"/>
</dbReference>
<gene>
    <name evidence="7" type="ORF">SAMN05421847_1033</name>
</gene>
<feature type="transmembrane region" description="Helical" evidence="5">
    <location>
        <begin position="188"/>
        <end position="207"/>
    </location>
</feature>
<evidence type="ECO:0000313" key="7">
    <source>
        <dbReference type="EMBL" id="SEF91907.1"/>
    </source>
</evidence>
<name>A0A1H5VZC0_9FLAO</name>
<accession>A0A1H5VZC0</accession>
<feature type="transmembrane region" description="Helical" evidence="5">
    <location>
        <begin position="123"/>
        <end position="148"/>
    </location>
</feature>
<keyword evidence="4 5" id="KW-0472">Membrane</keyword>
<dbReference type="AlphaFoldDB" id="A0A1H5VZC0"/>
<evidence type="ECO:0000256" key="1">
    <source>
        <dbReference type="ARBA" id="ARBA00004141"/>
    </source>
</evidence>
<dbReference type="InterPro" id="IPR035952">
    <property type="entry name" value="Rhomboid-like_sf"/>
</dbReference>
<feature type="domain" description="Peptidase S54 rhomboid" evidence="6">
    <location>
        <begin position="60"/>
        <end position="207"/>
    </location>
</feature>
<evidence type="ECO:0000256" key="5">
    <source>
        <dbReference type="SAM" id="Phobius"/>
    </source>
</evidence>
<organism evidence="7 8">
    <name type="scientific">Halpernia humi</name>
    <dbReference type="NCBI Taxonomy" id="493375"/>
    <lineage>
        <taxon>Bacteria</taxon>
        <taxon>Pseudomonadati</taxon>
        <taxon>Bacteroidota</taxon>
        <taxon>Flavobacteriia</taxon>
        <taxon>Flavobacteriales</taxon>
        <taxon>Weeksellaceae</taxon>
        <taxon>Chryseobacterium group</taxon>
        <taxon>Halpernia</taxon>
    </lineage>
</organism>
<evidence type="ECO:0000256" key="4">
    <source>
        <dbReference type="ARBA" id="ARBA00023136"/>
    </source>
</evidence>
<evidence type="ECO:0000259" key="6">
    <source>
        <dbReference type="Pfam" id="PF01694"/>
    </source>
</evidence>
<proteinExistence type="predicted"/>